<name>A0A0B1TV27_OESDE</name>
<evidence type="ECO:0000313" key="3">
    <source>
        <dbReference type="Proteomes" id="UP000053660"/>
    </source>
</evidence>
<dbReference type="InterPro" id="IPR050509">
    <property type="entry name" value="CoA-transferase_III"/>
</dbReference>
<dbReference type="GO" id="GO:0005739">
    <property type="term" value="C:mitochondrion"/>
    <property type="evidence" value="ECO:0007669"/>
    <property type="project" value="TreeGrafter"/>
</dbReference>
<dbReference type="Pfam" id="PF02515">
    <property type="entry name" value="CoA_transf_3"/>
    <property type="match status" value="1"/>
</dbReference>
<dbReference type="PANTHER" id="PTHR48228">
    <property type="entry name" value="SUCCINYL-COA--D-CITRAMALATE COA-TRANSFERASE"/>
    <property type="match status" value="1"/>
</dbReference>
<dbReference type="Gene3D" id="3.30.1540.10">
    <property type="entry name" value="formyl-coa transferase, domain 3"/>
    <property type="match status" value="1"/>
</dbReference>
<sequence>MAVGALEPKFNRTLFEVLGVKKSIGEMYANPAETTAEMEKIFKSKTREEWMQVFEGKNACVVPVLDLEEAPHFKHNEERENFEKEGGEYFPKPAPRMYTIEEYKQLRSKI</sequence>
<dbReference type="Proteomes" id="UP000053660">
    <property type="component" value="Unassembled WGS sequence"/>
</dbReference>
<evidence type="ECO:0000313" key="2">
    <source>
        <dbReference type="EMBL" id="KHJ99300.1"/>
    </source>
</evidence>
<dbReference type="GO" id="GO:0008111">
    <property type="term" value="F:alpha-methylacyl-CoA racemase activity"/>
    <property type="evidence" value="ECO:0007669"/>
    <property type="project" value="TreeGrafter"/>
</dbReference>
<gene>
    <name evidence="2" type="ORF">OESDEN_00725</name>
</gene>
<dbReference type="InterPro" id="IPR044855">
    <property type="entry name" value="CoA-Trfase_III_dom3_sf"/>
</dbReference>
<dbReference type="InterPro" id="IPR003673">
    <property type="entry name" value="CoA-Trfase_fam_III"/>
</dbReference>
<evidence type="ECO:0000256" key="1">
    <source>
        <dbReference type="ARBA" id="ARBA00008383"/>
    </source>
</evidence>
<dbReference type="EMBL" id="KN549228">
    <property type="protein sequence ID" value="KHJ99300.1"/>
    <property type="molecule type" value="Genomic_DNA"/>
</dbReference>
<protein>
    <submittedName>
        <fullName evidence="2">Uncharacterized protein</fullName>
    </submittedName>
</protein>
<dbReference type="GO" id="GO:0008206">
    <property type="term" value="P:bile acid metabolic process"/>
    <property type="evidence" value="ECO:0007669"/>
    <property type="project" value="TreeGrafter"/>
</dbReference>
<proteinExistence type="inferred from homology"/>
<dbReference type="SUPFAM" id="SSF89796">
    <property type="entry name" value="CoA-transferase family III (CaiB/BaiF)"/>
    <property type="match status" value="1"/>
</dbReference>
<accession>A0A0B1TV27</accession>
<dbReference type="PANTHER" id="PTHR48228:SF5">
    <property type="entry name" value="ALPHA-METHYLACYL-COA RACEMASE"/>
    <property type="match status" value="1"/>
</dbReference>
<organism evidence="2 3">
    <name type="scientific">Oesophagostomum dentatum</name>
    <name type="common">Nodular worm</name>
    <dbReference type="NCBI Taxonomy" id="61180"/>
    <lineage>
        <taxon>Eukaryota</taxon>
        <taxon>Metazoa</taxon>
        <taxon>Ecdysozoa</taxon>
        <taxon>Nematoda</taxon>
        <taxon>Chromadorea</taxon>
        <taxon>Rhabditida</taxon>
        <taxon>Rhabditina</taxon>
        <taxon>Rhabditomorpha</taxon>
        <taxon>Strongyloidea</taxon>
        <taxon>Strongylidae</taxon>
        <taxon>Oesophagostomum</taxon>
    </lineage>
</organism>
<dbReference type="AlphaFoldDB" id="A0A0B1TV27"/>
<keyword evidence="3" id="KW-1185">Reference proteome</keyword>
<dbReference type="InterPro" id="IPR023606">
    <property type="entry name" value="CoA-Trfase_III_dom_1_sf"/>
</dbReference>
<comment type="similarity">
    <text evidence="1">Belongs to the CoA-transferase III family.</text>
</comment>
<reference evidence="2 3" key="1">
    <citation type="submission" date="2014-03" db="EMBL/GenBank/DDBJ databases">
        <title>Draft genome of the hookworm Oesophagostomum dentatum.</title>
        <authorList>
            <person name="Mitreva M."/>
        </authorList>
    </citation>
    <scope>NUCLEOTIDE SEQUENCE [LARGE SCALE GENOMIC DNA]</scope>
    <source>
        <strain evidence="2 3">OD-Hann</strain>
    </source>
</reference>
<dbReference type="OrthoDB" id="5863171at2759"/>